<evidence type="ECO:0000313" key="9">
    <source>
        <dbReference type="EMBL" id="RKP39919.1"/>
    </source>
</evidence>
<dbReference type="InterPro" id="IPR054113">
    <property type="entry name" value="ORC6_cyclin-like_2nd"/>
</dbReference>
<dbReference type="GO" id="GO:0003677">
    <property type="term" value="F:DNA binding"/>
    <property type="evidence" value="ECO:0007669"/>
    <property type="project" value="UniProtKB-KW"/>
</dbReference>
<evidence type="ECO:0000313" key="10">
    <source>
        <dbReference type="Proteomes" id="UP000268162"/>
    </source>
</evidence>
<keyword evidence="4" id="KW-0238">DNA-binding</keyword>
<comment type="similarity">
    <text evidence="2">Belongs to the ORC6 family.</text>
</comment>
<protein>
    <recommendedName>
        <fullName evidence="11">Origin recognition complex subunit 6</fullName>
    </recommendedName>
</protein>
<dbReference type="Pfam" id="PF05460">
    <property type="entry name" value="ORC6"/>
    <property type="match status" value="1"/>
</dbReference>
<dbReference type="STRING" id="215637.A0A4V1J5Q9"/>
<dbReference type="GO" id="GO:0006270">
    <property type="term" value="P:DNA replication initiation"/>
    <property type="evidence" value="ECO:0007669"/>
    <property type="project" value="TreeGrafter"/>
</dbReference>
<proteinExistence type="inferred from homology"/>
<dbReference type="Proteomes" id="UP000268162">
    <property type="component" value="Unassembled WGS sequence"/>
</dbReference>
<dbReference type="Gene3D" id="1.10.472.10">
    <property type="entry name" value="Cyclin-like"/>
    <property type="match status" value="1"/>
</dbReference>
<evidence type="ECO:0000256" key="6">
    <source>
        <dbReference type="SAM" id="MobiDB-lite"/>
    </source>
</evidence>
<comment type="subcellular location">
    <subcellularLocation>
        <location evidence="1">Nucleus</location>
    </subcellularLocation>
</comment>
<evidence type="ECO:0000259" key="7">
    <source>
        <dbReference type="Pfam" id="PF05460"/>
    </source>
</evidence>
<feature type="region of interest" description="Disordered" evidence="6">
    <location>
        <begin position="235"/>
        <end position="345"/>
    </location>
</feature>
<gene>
    <name evidence="9" type="ORF">BJ085DRAFT_37808</name>
</gene>
<dbReference type="PANTHER" id="PTHR13394">
    <property type="entry name" value="ORIGIN RECOGNITION COMPLEX SUBUNIT 6"/>
    <property type="match status" value="1"/>
</dbReference>
<evidence type="ECO:0008006" key="11">
    <source>
        <dbReference type="Google" id="ProtNLM"/>
    </source>
</evidence>
<evidence type="ECO:0000256" key="5">
    <source>
        <dbReference type="ARBA" id="ARBA00023242"/>
    </source>
</evidence>
<keyword evidence="5" id="KW-0539">Nucleus</keyword>
<evidence type="ECO:0000259" key="8">
    <source>
        <dbReference type="Pfam" id="PF21913"/>
    </source>
</evidence>
<dbReference type="Pfam" id="PF21913">
    <property type="entry name" value="ORC6_2nd"/>
    <property type="match status" value="1"/>
</dbReference>
<organism evidence="9 10">
    <name type="scientific">Dimargaris cristalligena</name>
    <dbReference type="NCBI Taxonomy" id="215637"/>
    <lineage>
        <taxon>Eukaryota</taxon>
        <taxon>Fungi</taxon>
        <taxon>Fungi incertae sedis</taxon>
        <taxon>Zoopagomycota</taxon>
        <taxon>Kickxellomycotina</taxon>
        <taxon>Dimargaritomycetes</taxon>
        <taxon>Dimargaritales</taxon>
        <taxon>Dimargaritaceae</taxon>
        <taxon>Dimargaris</taxon>
    </lineage>
</organism>
<dbReference type="InterPro" id="IPR008721">
    <property type="entry name" value="ORC6_cyclin_first"/>
</dbReference>
<dbReference type="AlphaFoldDB" id="A0A4V1J5Q9"/>
<feature type="compositionally biased region" description="Polar residues" evidence="6">
    <location>
        <begin position="241"/>
        <end position="260"/>
    </location>
</feature>
<keyword evidence="10" id="KW-1185">Reference proteome</keyword>
<evidence type="ECO:0000256" key="4">
    <source>
        <dbReference type="ARBA" id="ARBA00023125"/>
    </source>
</evidence>
<dbReference type="GO" id="GO:0005664">
    <property type="term" value="C:nuclear origin of replication recognition complex"/>
    <property type="evidence" value="ECO:0007669"/>
    <property type="project" value="InterPro"/>
</dbReference>
<feature type="domain" description="ORC6 first cyclin-like" evidence="7">
    <location>
        <begin position="12"/>
        <end position="97"/>
    </location>
</feature>
<evidence type="ECO:0000256" key="1">
    <source>
        <dbReference type="ARBA" id="ARBA00004123"/>
    </source>
</evidence>
<evidence type="ECO:0000256" key="3">
    <source>
        <dbReference type="ARBA" id="ARBA00022705"/>
    </source>
</evidence>
<dbReference type="OrthoDB" id="5565328at2759"/>
<accession>A0A4V1J5Q9</accession>
<reference evidence="10" key="1">
    <citation type="journal article" date="2018" name="Nat. Microbiol.">
        <title>Leveraging single-cell genomics to expand the fungal tree of life.</title>
        <authorList>
            <person name="Ahrendt S.R."/>
            <person name="Quandt C.A."/>
            <person name="Ciobanu D."/>
            <person name="Clum A."/>
            <person name="Salamov A."/>
            <person name="Andreopoulos B."/>
            <person name="Cheng J.F."/>
            <person name="Woyke T."/>
            <person name="Pelin A."/>
            <person name="Henrissat B."/>
            <person name="Reynolds N.K."/>
            <person name="Benny G.L."/>
            <person name="Smith M.E."/>
            <person name="James T.Y."/>
            <person name="Grigoriev I.V."/>
        </authorList>
    </citation>
    <scope>NUCLEOTIDE SEQUENCE [LARGE SCALE GENOMIC DNA]</scope>
    <source>
        <strain evidence="10">RSA 468</strain>
    </source>
</reference>
<evidence type="ECO:0000256" key="2">
    <source>
        <dbReference type="ARBA" id="ARBA00010840"/>
    </source>
</evidence>
<sequence>MSLQADNLTFGRLLADLGLGHNPNVLAIGASLLPRLQQLLSRSEMKDWGCGTPLVCIQLACEKLLEEIAAPNVWTRSGLRKDQYEALLRRSRQILGWSSNVSIQELAVQFGSIQLVPQVEWLKDTFVQLYSANLSAAQRMHFDPQLPAVLGVSFYLCCKASSVRVDKMKVIHRCSTTVREFDQYLKLFKSVVASQLEQLAGPKGLAATPRKTLGLRANSAIVPQTTSRVRIHGELPAGLGQNPSSGPRSAPTSPTLQRRTQGMKRKAPAADGSDADHAVLDAPADDVHMASPTLRCQTPRRTPETPQRPPRRPAGTLTSRSRGRGGGLLLGVIGPGSDENQPPTLSRPRVALLQNVLQEVAASNGSSSITTSTLLSPSLPPTSKRPRTTDHLVDNVEVEVVIAIPLPPAPRATTTPRAAKNQLPLTHDPKSPFIVDPGSTDQVQPLATSNTNLMPPPVFSTTAAIKPLPQLKTATSAITGITAMVPNMDYRRSKKYRDYMAWKKAIQENLSP</sequence>
<dbReference type="EMBL" id="ML002235">
    <property type="protein sequence ID" value="RKP39919.1"/>
    <property type="molecule type" value="Genomic_DNA"/>
</dbReference>
<name>A0A4V1J5Q9_9FUNG</name>
<dbReference type="PANTHER" id="PTHR13394:SF0">
    <property type="entry name" value="ORIGIN RECOGNITION COMPLEX SUBUNIT 6"/>
    <property type="match status" value="1"/>
</dbReference>
<feature type="compositionally biased region" description="Low complexity" evidence="6">
    <location>
        <begin position="366"/>
        <end position="377"/>
    </location>
</feature>
<feature type="domain" description="ORC6 second cyclin-like" evidence="8">
    <location>
        <begin position="101"/>
        <end position="189"/>
    </location>
</feature>
<dbReference type="InterPro" id="IPR020529">
    <property type="entry name" value="ORC6_met/pln"/>
</dbReference>
<feature type="region of interest" description="Disordered" evidence="6">
    <location>
        <begin position="362"/>
        <end position="388"/>
    </location>
</feature>
<keyword evidence="3" id="KW-0235">DNA replication</keyword>